<proteinExistence type="predicted"/>
<sequence length="112" mass="12558">MSRSLLVICLVALVMTSIAEGTFLFRIPIMNRQYFHDKNIGFVRTSSYQPGRNSARKDISWMSSRRSYYYPAGPSGPVPPFEYSENFERPPVNIQNPQYGAAAPGFGGILFG</sequence>
<gene>
    <name evidence="2" type="ORF">OUZ56_004223</name>
</gene>
<reference evidence="2 3" key="1">
    <citation type="journal article" date="2023" name="Nucleic Acids Res.">
        <title>The hologenome of Daphnia magna reveals possible DNA methylation and microbiome-mediated evolution of the host genome.</title>
        <authorList>
            <person name="Chaturvedi A."/>
            <person name="Li X."/>
            <person name="Dhandapani V."/>
            <person name="Marshall H."/>
            <person name="Kissane S."/>
            <person name="Cuenca-Cambronero M."/>
            <person name="Asole G."/>
            <person name="Calvet F."/>
            <person name="Ruiz-Romero M."/>
            <person name="Marangio P."/>
            <person name="Guigo R."/>
            <person name="Rago D."/>
            <person name="Mirbahai L."/>
            <person name="Eastwood N."/>
            <person name="Colbourne J.K."/>
            <person name="Zhou J."/>
            <person name="Mallon E."/>
            <person name="Orsini L."/>
        </authorList>
    </citation>
    <scope>NUCLEOTIDE SEQUENCE [LARGE SCALE GENOMIC DNA]</scope>
    <source>
        <strain evidence="2">LRV0_1</strain>
    </source>
</reference>
<keyword evidence="3" id="KW-1185">Reference proteome</keyword>
<organism evidence="2 3">
    <name type="scientific">Daphnia magna</name>
    <dbReference type="NCBI Taxonomy" id="35525"/>
    <lineage>
        <taxon>Eukaryota</taxon>
        <taxon>Metazoa</taxon>
        <taxon>Ecdysozoa</taxon>
        <taxon>Arthropoda</taxon>
        <taxon>Crustacea</taxon>
        <taxon>Branchiopoda</taxon>
        <taxon>Diplostraca</taxon>
        <taxon>Cladocera</taxon>
        <taxon>Anomopoda</taxon>
        <taxon>Daphniidae</taxon>
        <taxon>Daphnia</taxon>
    </lineage>
</organism>
<accession>A0ABQ9YP55</accession>
<evidence type="ECO:0000313" key="2">
    <source>
        <dbReference type="EMBL" id="KAK4002393.1"/>
    </source>
</evidence>
<evidence type="ECO:0000313" key="3">
    <source>
        <dbReference type="Proteomes" id="UP001234178"/>
    </source>
</evidence>
<evidence type="ECO:0000256" key="1">
    <source>
        <dbReference type="SAM" id="SignalP"/>
    </source>
</evidence>
<keyword evidence="1" id="KW-0732">Signal</keyword>
<dbReference type="EMBL" id="JAOYFB010000001">
    <property type="protein sequence ID" value="KAK4002393.1"/>
    <property type="molecule type" value="Genomic_DNA"/>
</dbReference>
<dbReference type="Proteomes" id="UP001234178">
    <property type="component" value="Unassembled WGS sequence"/>
</dbReference>
<name>A0ABQ9YP55_9CRUS</name>
<feature type="signal peptide" evidence="1">
    <location>
        <begin position="1"/>
        <end position="21"/>
    </location>
</feature>
<feature type="chain" id="PRO_5046106495" evidence="1">
    <location>
        <begin position="22"/>
        <end position="112"/>
    </location>
</feature>
<comment type="caution">
    <text evidence="2">The sequence shown here is derived from an EMBL/GenBank/DDBJ whole genome shotgun (WGS) entry which is preliminary data.</text>
</comment>
<protein>
    <submittedName>
        <fullName evidence="2">Uncharacterized protein</fullName>
    </submittedName>
</protein>